<feature type="transmembrane region" description="Helical" evidence="7">
    <location>
        <begin position="144"/>
        <end position="164"/>
    </location>
</feature>
<proteinExistence type="inferred from homology"/>
<protein>
    <submittedName>
        <fullName evidence="9">Sugar ABC transporter permease</fullName>
    </submittedName>
</protein>
<dbReference type="Proteomes" id="UP001202244">
    <property type="component" value="Chromosome"/>
</dbReference>
<dbReference type="InterPro" id="IPR035906">
    <property type="entry name" value="MetI-like_sf"/>
</dbReference>
<feature type="domain" description="ABC transmembrane type-1" evidence="8">
    <location>
        <begin position="54"/>
        <end position="278"/>
    </location>
</feature>
<evidence type="ECO:0000256" key="6">
    <source>
        <dbReference type="ARBA" id="ARBA00023136"/>
    </source>
</evidence>
<comment type="similarity">
    <text evidence="7">Belongs to the binding-protein-dependent transport system permease family.</text>
</comment>
<organism evidence="9 10">
    <name type="scientific">Streptomyces tubbatahanensis</name>
    <dbReference type="NCBI Taxonomy" id="2923272"/>
    <lineage>
        <taxon>Bacteria</taxon>
        <taxon>Bacillati</taxon>
        <taxon>Actinomycetota</taxon>
        <taxon>Actinomycetes</taxon>
        <taxon>Kitasatosporales</taxon>
        <taxon>Streptomycetaceae</taxon>
        <taxon>Streptomyces</taxon>
    </lineage>
</organism>
<dbReference type="InterPro" id="IPR000515">
    <property type="entry name" value="MetI-like"/>
</dbReference>
<dbReference type="InterPro" id="IPR051393">
    <property type="entry name" value="ABC_transporter_permease"/>
</dbReference>
<evidence type="ECO:0000256" key="5">
    <source>
        <dbReference type="ARBA" id="ARBA00022989"/>
    </source>
</evidence>
<feature type="transmembrane region" description="Helical" evidence="7">
    <location>
        <begin position="257"/>
        <end position="279"/>
    </location>
</feature>
<gene>
    <name evidence="9" type="ORF">MMF93_32940</name>
</gene>
<dbReference type="PANTHER" id="PTHR30193">
    <property type="entry name" value="ABC TRANSPORTER PERMEASE PROTEIN"/>
    <property type="match status" value="1"/>
</dbReference>
<evidence type="ECO:0000313" key="10">
    <source>
        <dbReference type="Proteomes" id="UP001202244"/>
    </source>
</evidence>
<keyword evidence="4 7" id="KW-0812">Transmembrane</keyword>
<dbReference type="PROSITE" id="PS50928">
    <property type="entry name" value="ABC_TM1"/>
    <property type="match status" value="1"/>
</dbReference>
<accession>A0ABY3Y1Q2</accession>
<evidence type="ECO:0000256" key="2">
    <source>
        <dbReference type="ARBA" id="ARBA00022448"/>
    </source>
</evidence>
<keyword evidence="10" id="KW-1185">Reference proteome</keyword>
<evidence type="ECO:0000259" key="8">
    <source>
        <dbReference type="PROSITE" id="PS50928"/>
    </source>
</evidence>
<dbReference type="Pfam" id="PF00528">
    <property type="entry name" value="BPD_transp_1"/>
    <property type="match status" value="1"/>
</dbReference>
<keyword evidence="6 7" id="KW-0472">Membrane</keyword>
<comment type="subcellular location">
    <subcellularLocation>
        <location evidence="1 7">Cell membrane</location>
        <topology evidence="1 7">Multi-pass membrane protein</topology>
    </subcellularLocation>
</comment>
<keyword evidence="3" id="KW-1003">Cell membrane</keyword>
<feature type="transmembrane region" description="Helical" evidence="7">
    <location>
        <begin position="91"/>
        <end position="112"/>
    </location>
</feature>
<dbReference type="RefSeq" id="WP_242757030.1">
    <property type="nucleotide sequence ID" value="NZ_CP093846.1"/>
</dbReference>
<evidence type="ECO:0000256" key="4">
    <source>
        <dbReference type="ARBA" id="ARBA00022692"/>
    </source>
</evidence>
<dbReference type="Gene3D" id="1.10.3720.10">
    <property type="entry name" value="MetI-like"/>
    <property type="match status" value="1"/>
</dbReference>
<evidence type="ECO:0000256" key="3">
    <source>
        <dbReference type="ARBA" id="ARBA00022475"/>
    </source>
</evidence>
<evidence type="ECO:0000256" key="7">
    <source>
        <dbReference type="RuleBase" id="RU363032"/>
    </source>
</evidence>
<dbReference type="SUPFAM" id="SSF161098">
    <property type="entry name" value="MetI-like"/>
    <property type="match status" value="1"/>
</dbReference>
<dbReference type="PANTHER" id="PTHR30193:SF1">
    <property type="entry name" value="ABC TRANSPORTER PERMEASE PROTEIN YESP-RELATED"/>
    <property type="match status" value="1"/>
</dbReference>
<dbReference type="CDD" id="cd06261">
    <property type="entry name" value="TM_PBP2"/>
    <property type="match status" value="1"/>
</dbReference>
<feature type="transmembrane region" description="Helical" evidence="7">
    <location>
        <begin position="185"/>
        <end position="206"/>
    </location>
</feature>
<keyword evidence="2 7" id="KW-0813">Transport</keyword>
<keyword evidence="5 7" id="KW-1133">Transmembrane helix</keyword>
<dbReference type="EMBL" id="CP093846">
    <property type="protein sequence ID" value="UNT00757.1"/>
    <property type="molecule type" value="Genomic_DNA"/>
</dbReference>
<feature type="transmembrane region" description="Helical" evidence="7">
    <location>
        <begin position="58"/>
        <end position="79"/>
    </location>
</feature>
<sequence>MAPWALGFTVFFAYPLLANVYLSLTRYDLISPATYIGLDNWAFLLHDEALLTGVRNSAWILLIGVPVKLMFAFFVALLISRARRGGGLLRTVFYLPHLMPLVAAALAFVVLLNPSSGPVNTLLSSVGIDGPLWFDDPRWAKPSLLMLDSWMVGNLMVIFLAAVLDVPQQLYEAADLDGAGKLRKLWHVTLPAVRPVLVFAAVTAAIDALQYFTQAYVVATSLSGGATTGAESLGYPNDSTLFFPVLLYKQGFRYFNMGYASVLALLLFAVSFCVAFVTLRRASRWASDM</sequence>
<evidence type="ECO:0000256" key="1">
    <source>
        <dbReference type="ARBA" id="ARBA00004651"/>
    </source>
</evidence>
<reference evidence="9 10" key="1">
    <citation type="journal article" date="2023" name="Microbiol. Spectr.">
        <title>Synergy between Genome Mining, Metabolomics, and Bioinformatics Uncovers Antibacterial Chlorinated Carbazole Alkaloids and Their Biosynthetic Gene Cluster from Streptomyces tubbatahanensis sp. nov., a Novel Actinomycete Isolated from Sulu Sea, Philippines.</title>
        <authorList>
            <person name="Tenebro C.P."/>
            <person name="Trono D.J.V.L."/>
            <person name="Balida L.A.P."/>
            <person name="Bayog L.K.A."/>
            <person name="Bruna J.R."/>
            <person name="Sabido E.M."/>
            <person name="Caspe D.P.C."/>
            <person name="de Los Santos E.L.C."/>
            <person name="Saludes J.P."/>
            <person name="Dalisay D.S."/>
        </authorList>
    </citation>
    <scope>NUCLEOTIDE SEQUENCE [LARGE SCALE GENOMIC DNA]</scope>
    <source>
        <strain evidence="9 10">DSD3025</strain>
    </source>
</reference>
<evidence type="ECO:0000313" key="9">
    <source>
        <dbReference type="EMBL" id="UNT00757.1"/>
    </source>
</evidence>
<name>A0ABY3Y1Q2_9ACTN</name>